<gene>
    <name evidence="2" type="ORF">DEO72_LG8g59</name>
</gene>
<evidence type="ECO:0000256" key="1">
    <source>
        <dbReference type="SAM" id="MobiDB-lite"/>
    </source>
</evidence>
<accession>A0A4D6MM24</accession>
<dbReference type="PANTHER" id="PTHR36713">
    <property type="entry name" value="OS09G0344700 PROTEIN"/>
    <property type="match status" value="1"/>
</dbReference>
<dbReference type="PANTHER" id="PTHR36713:SF1">
    <property type="entry name" value="OS09G0344700 PROTEIN"/>
    <property type="match status" value="1"/>
</dbReference>
<feature type="region of interest" description="Disordered" evidence="1">
    <location>
        <begin position="55"/>
        <end position="76"/>
    </location>
</feature>
<proteinExistence type="predicted"/>
<dbReference type="EMBL" id="CP039352">
    <property type="protein sequence ID" value="QCE02048.1"/>
    <property type="molecule type" value="Genomic_DNA"/>
</dbReference>
<dbReference type="Proteomes" id="UP000501690">
    <property type="component" value="Linkage Group LG8"/>
</dbReference>
<name>A0A4D6MM24_VIGUN</name>
<protein>
    <submittedName>
        <fullName evidence="2">Uncharacterized protein</fullName>
    </submittedName>
</protein>
<keyword evidence="3" id="KW-1185">Reference proteome</keyword>
<feature type="region of interest" description="Disordered" evidence="1">
    <location>
        <begin position="151"/>
        <end position="172"/>
    </location>
</feature>
<dbReference type="OrthoDB" id="773986at2759"/>
<reference evidence="2 3" key="1">
    <citation type="submission" date="2019-04" db="EMBL/GenBank/DDBJ databases">
        <title>An improved genome assembly and genetic linkage map for asparagus bean, Vigna unguiculata ssp. sesquipedialis.</title>
        <authorList>
            <person name="Xia Q."/>
            <person name="Zhang R."/>
            <person name="Dong Y."/>
        </authorList>
    </citation>
    <scope>NUCLEOTIDE SEQUENCE [LARGE SCALE GENOMIC DNA]</scope>
    <source>
        <tissue evidence="2">Leaf</tissue>
    </source>
</reference>
<evidence type="ECO:0000313" key="3">
    <source>
        <dbReference type="Proteomes" id="UP000501690"/>
    </source>
</evidence>
<organism evidence="2 3">
    <name type="scientific">Vigna unguiculata</name>
    <name type="common">Cowpea</name>
    <dbReference type="NCBI Taxonomy" id="3917"/>
    <lineage>
        <taxon>Eukaryota</taxon>
        <taxon>Viridiplantae</taxon>
        <taxon>Streptophyta</taxon>
        <taxon>Embryophyta</taxon>
        <taxon>Tracheophyta</taxon>
        <taxon>Spermatophyta</taxon>
        <taxon>Magnoliopsida</taxon>
        <taxon>eudicotyledons</taxon>
        <taxon>Gunneridae</taxon>
        <taxon>Pentapetalae</taxon>
        <taxon>rosids</taxon>
        <taxon>fabids</taxon>
        <taxon>Fabales</taxon>
        <taxon>Fabaceae</taxon>
        <taxon>Papilionoideae</taxon>
        <taxon>50 kb inversion clade</taxon>
        <taxon>NPAAA clade</taxon>
        <taxon>indigoferoid/millettioid clade</taxon>
        <taxon>Phaseoleae</taxon>
        <taxon>Vigna</taxon>
    </lineage>
</organism>
<sequence length="172" mass="17912">MESTEEKSGILHQILPPRLEDAGLEDPALPPESIHQAFLQAAAAVKSRAASIFSSAAETEDEDDGCVNDPWPSDKEASDVIVGIDTENEPPGSCTVERGVEAGADEVRVAGGGGGGGADDVVVAGEGKLGEDVEACVDELQGLNIEDVKKDGEVREENNEENEKPTLVEGFA</sequence>
<dbReference type="AlphaFoldDB" id="A0A4D6MM24"/>
<evidence type="ECO:0000313" key="2">
    <source>
        <dbReference type="EMBL" id="QCE02048.1"/>
    </source>
</evidence>
<dbReference type="Gramene" id="Vigun10g183400.1.v1.2">
    <property type="protein sequence ID" value="Vigun10g183400.1.v1.2.CDS.1"/>
    <property type="gene ID" value="Vigun10g183400.v1.2"/>
</dbReference>
<feature type="compositionally biased region" description="Basic and acidic residues" evidence="1">
    <location>
        <begin position="151"/>
        <end position="166"/>
    </location>
</feature>